<keyword evidence="3" id="KW-1185">Reference proteome</keyword>
<dbReference type="Gene3D" id="3.40.50.720">
    <property type="entry name" value="NAD(P)-binding Rossmann-like Domain"/>
    <property type="match status" value="1"/>
</dbReference>
<dbReference type="InterPro" id="IPR016040">
    <property type="entry name" value="NAD(P)-bd_dom"/>
</dbReference>
<sequence length="214" mass="22205">MTRVTVIGGSGYAGSHIVEAAAVRGLEVTSVTRKEAPNQIANVRYTTGSITDPADRARVLAESDVVVVAASPRGDMVDALRPAIAEFAAEADAAGVRFGVVGGAGSLLVREGGPMAAETPEFGDEYRPEALTMAGVLEDLRGTPESLDWFVISPPGDFGPWIAGEFRGEYRVGGDLPVVAADGSSTIGGADFGVAVADEIEQPAHRRARFTVAY</sequence>
<accession>A0ABN2LN77</accession>
<feature type="domain" description="NAD(P)-binding" evidence="1">
    <location>
        <begin position="8"/>
        <end position="156"/>
    </location>
</feature>
<name>A0ABN2LN77_9MICO</name>
<dbReference type="SUPFAM" id="SSF51735">
    <property type="entry name" value="NAD(P)-binding Rossmann-fold domains"/>
    <property type="match status" value="1"/>
</dbReference>
<dbReference type="RefSeq" id="WP_046456355.1">
    <property type="nucleotide sequence ID" value="NZ_BAAAOB010000002.1"/>
</dbReference>
<evidence type="ECO:0000259" key="1">
    <source>
        <dbReference type="Pfam" id="PF13460"/>
    </source>
</evidence>
<gene>
    <name evidence="2" type="ORF">GCM10009768_21970</name>
</gene>
<dbReference type="Proteomes" id="UP001500851">
    <property type="component" value="Unassembled WGS sequence"/>
</dbReference>
<proteinExistence type="predicted"/>
<evidence type="ECO:0000313" key="3">
    <source>
        <dbReference type="Proteomes" id="UP001500851"/>
    </source>
</evidence>
<organism evidence="2 3">
    <name type="scientific">Leucobacter iarius</name>
    <dbReference type="NCBI Taxonomy" id="333963"/>
    <lineage>
        <taxon>Bacteria</taxon>
        <taxon>Bacillati</taxon>
        <taxon>Actinomycetota</taxon>
        <taxon>Actinomycetes</taxon>
        <taxon>Micrococcales</taxon>
        <taxon>Microbacteriaceae</taxon>
        <taxon>Leucobacter</taxon>
    </lineage>
</organism>
<dbReference type="InterPro" id="IPR036291">
    <property type="entry name" value="NAD(P)-bd_dom_sf"/>
</dbReference>
<comment type="caution">
    <text evidence="2">The sequence shown here is derived from an EMBL/GenBank/DDBJ whole genome shotgun (WGS) entry which is preliminary data.</text>
</comment>
<evidence type="ECO:0000313" key="2">
    <source>
        <dbReference type="EMBL" id="GAA1792594.1"/>
    </source>
</evidence>
<dbReference type="PANTHER" id="PTHR43355:SF2">
    <property type="entry name" value="FLAVIN REDUCTASE (NADPH)"/>
    <property type="match status" value="1"/>
</dbReference>
<dbReference type="EMBL" id="BAAAOB010000002">
    <property type="protein sequence ID" value="GAA1792594.1"/>
    <property type="molecule type" value="Genomic_DNA"/>
</dbReference>
<protein>
    <submittedName>
        <fullName evidence="2">NAD(P)H-binding protein</fullName>
    </submittedName>
</protein>
<dbReference type="InterPro" id="IPR051606">
    <property type="entry name" value="Polyketide_Oxido-like"/>
</dbReference>
<dbReference type="Pfam" id="PF13460">
    <property type="entry name" value="NAD_binding_10"/>
    <property type="match status" value="1"/>
</dbReference>
<reference evidence="2 3" key="1">
    <citation type="journal article" date="2019" name="Int. J. Syst. Evol. Microbiol.">
        <title>The Global Catalogue of Microorganisms (GCM) 10K type strain sequencing project: providing services to taxonomists for standard genome sequencing and annotation.</title>
        <authorList>
            <consortium name="The Broad Institute Genomics Platform"/>
            <consortium name="The Broad Institute Genome Sequencing Center for Infectious Disease"/>
            <person name="Wu L."/>
            <person name="Ma J."/>
        </authorList>
    </citation>
    <scope>NUCLEOTIDE SEQUENCE [LARGE SCALE GENOMIC DNA]</scope>
    <source>
        <strain evidence="2 3">JCM 14736</strain>
    </source>
</reference>
<dbReference type="PANTHER" id="PTHR43355">
    <property type="entry name" value="FLAVIN REDUCTASE (NADPH)"/>
    <property type="match status" value="1"/>
</dbReference>